<protein>
    <submittedName>
        <fullName evidence="3">Flavoredoxin</fullName>
    </submittedName>
</protein>
<dbReference type="PANTHER" id="PTHR43567">
    <property type="entry name" value="FLAVOREDOXIN-RELATED-RELATED"/>
    <property type="match status" value="1"/>
</dbReference>
<name>A0A174A1K4_9CLOT</name>
<dbReference type="GO" id="GO:0016646">
    <property type="term" value="F:oxidoreductase activity, acting on the CH-NH group of donors, NAD or NADP as acceptor"/>
    <property type="evidence" value="ECO:0007669"/>
    <property type="project" value="UniProtKB-ARBA"/>
</dbReference>
<dbReference type="RefSeq" id="WP_231072544.1">
    <property type="nucleotide sequence ID" value="NZ_CABIXQ010000003.1"/>
</dbReference>
<evidence type="ECO:0000313" key="4">
    <source>
        <dbReference type="Proteomes" id="UP000095594"/>
    </source>
</evidence>
<dbReference type="Pfam" id="PF01613">
    <property type="entry name" value="Flavin_Reduct"/>
    <property type="match status" value="1"/>
</dbReference>
<dbReference type="GO" id="GO:0010181">
    <property type="term" value="F:FMN binding"/>
    <property type="evidence" value="ECO:0007669"/>
    <property type="project" value="InterPro"/>
</dbReference>
<gene>
    <name evidence="3" type="primary">flr_1</name>
    <name evidence="3" type="ORF">ERS852471_00522</name>
</gene>
<reference evidence="3 4" key="1">
    <citation type="submission" date="2015-09" db="EMBL/GenBank/DDBJ databases">
        <authorList>
            <consortium name="Pathogen Informatics"/>
        </authorList>
    </citation>
    <scope>NUCLEOTIDE SEQUENCE [LARGE SCALE GENOMIC DNA]</scope>
    <source>
        <strain evidence="3 4">2789STDY5834856</strain>
    </source>
</reference>
<evidence type="ECO:0000256" key="1">
    <source>
        <dbReference type="ARBA" id="ARBA00038054"/>
    </source>
</evidence>
<organism evidence="3 4">
    <name type="scientific">Clostridium disporicum</name>
    <dbReference type="NCBI Taxonomy" id="84024"/>
    <lineage>
        <taxon>Bacteria</taxon>
        <taxon>Bacillati</taxon>
        <taxon>Bacillota</taxon>
        <taxon>Clostridia</taxon>
        <taxon>Eubacteriales</taxon>
        <taxon>Clostridiaceae</taxon>
        <taxon>Clostridium</taxon>
    </lineage>
</organism>
<sequence>MKFYENLSEAMENLTKRGAFLTVKENGKVNTMTISWGYVGYSWNKPFFVAMVRPQRYTYEFIQTAKDYTISIPYSDEMKKALTICGTKSGRDIDKEKEANIKFVPAKLTETPVVDNCNMYYECKITYVDRIHKDSFPEELKKNYPKDDYHYIYYGEIVECYAK</sequence>
<dbReference type="EMBL" id="CYZX01000003">
    <property type="protein sequence ID" value="CUN81288.1"/>
    <property type="molecule type" value="Genomic_DNA"/>
</dbReference>
<proteinExistence type="inferred from homology"/>
<dbReference type="AlphaFoldDB" id="A0A174A1K4"/>
<evidence type="ECO:0000259" key="2">
    <source>
        <dbReference type="Pfam" id="PF01613"/>
    </source>
</evidence>
<dbReference type="Proteomes" id="UP000095594">
    <property type="component" value="Unassembled WGS sequence"/>
</dbReference>
<feature type="domain" description="Flavin reductase like" evidence="2">
    <location>
        <begin position="19"/>
        <end position="161"/>
    </location>
</feature>
<dbReference type="PANTHER" id="PTHR43567:SF5">
    <property type="entry name" value="HYPOTHETICAL CYTOSOLIC PROTEIN"/>
    <property type="match status" value="1"/>
</dbReference>
<evidence type="ECO:0000313" key="3">
    <source>
        <dbReference type="EMBL" id="CUN81288.1"/>
    </source>
</evidence>
<dbReference type="InterPro" id="IPR012349">
    <property type="entry name" value="Split_barrel_FMN-bd"/>
</dbReference>
<dbReference type="SUPFAM" id="SSF50475">
    <property type="entry name" value="FMN-binding split barrel"/>
    <property type="match status" value="1"/>
</dbReference>
<dbReference type="InterPro" id="IPR052174">
    <property type="entry name" value="Flavoredoxin"/>
</dbReference>
<dbReference type="InterPro" id="IPR002563">
    <property type="entry name" value="Flavin_Rdtase-like_dom"/>
</dbReference>
<dbReference type="Gene3D" id="2.30.110.10">
    <property type="entry name" value="Electron Transport, Fmn-binding Protein, Chain A"/>
    <property type="match status" value="1"/>
</dbReference>
<accession>A0A174A1K4</accession>
<comment type="similarity">
    <text evidence="1">Belongs to the flavoredoxin family.</text>
</comment>